<dbReference type="InParanoid" id="C0NEI8"/>
<sequence length="514" mass="55703">MLVDLDSNLFIQTPSAFASPLPSKPPPPSRALNPPFFITPCLPQKDRHRHPLPPRPICPAPSTTAERSTSPATKAPPNDFDAALRVFELLETTDQMRTGSLNVPSLPESREVTPQRLAGDDRPIPPGPHFVPNHDPLTERESQREVSQLCKTQVNKSLPGVSSALDVDNCSLPGLPDRIRSGAVKLTNGECLPGGRVGSPVPSTRAVECPTTAPHVETGQNHGAGEPPADYLEPGNSVRRQVAVEVVIPPYNGILGTALHQNASSDLEVSSMTEHELHDPELAPSEEGSDNNYRPTGRTDDPPTRPLKRRKLAKQLSPPHLPPPPALAVDGESSVYRPHSGSTRHNGLDARPPQACSGMLGRGGRQQDGGRASRRRSSHKIQTSPSLHSESRSISRASSEGSDVSPPPALVLSSKQAMELSAAVATKLFQLLTNPTPSAMVSSPVHPASQEDGRNPRYGERAGSGPRRTKWTQGEEDILRTMKRKRCSWLEIEERLPWRTPASLRQRYSVLKNS</sequence>
<feature type="compositionally biased region" description="Polar residues" evidence="1">
    <location>
        <begin position="61"/>
        <end position="72"/>
    </location>
</feature>
<proteinExistence type="predicted"/>
<keyword evidence="4" id="KW-1185">Reference proteome</keyword>
<dbReference type="InterPro" id="IPR009057">
    <property type="entry name" value="Homeodomain-like_sf"/>
</dbReference>
<feature type="region of interest" description="Disordered" evidence="1">
    <location>
        <begin position="266"/>
        <end position="409"/>
    </location>
</feature>
<protein>
    <recommendedName>
        <fullName evidence="2">Myb-like domain-containing protein</fullName>
    </recommendedName>
</protein>
<dbReference type="Proteomes" id="UP000001631">
    <property type="component" value="Unassembled WGS sequence"/>
</dbReference>
<dbReference type="SUPFAM" id="SSF46689">
    <property type="entry name" value="Homeodomain-like"/>
    <property type="match status" value="1"/>
</dbReference>
<dbReference type="VEuPathDB" id="FungiDB:I7I50_01450"/>
<feature type="domain" description="Myb-like" evidence="2">
    <location>
        <begin position="463"/>
        <end position="512"/>
    </location>
</feature>
<dbReference type="RefSeq" id="XP_045290140.1">
    <property type="nucleotide sequence ID" value="XM_045428354.1"/>
</dbReference>
<feature type="region of interest" description="Disordered" evidence="1">
    <location>
        <begin position="15"/>
        <end position="79"/>
    </location>
</feature>
<dbReference type="GeneID" id="69034321"/>
<gene>
    <name evidence="3" type="ORF">HCBG_01304</name>
</gene>
<dbReference type="HOGENOM" id="CLU_529917_0_0_1"/>
<name>C0NEI8_AJECG</name>
<dbReference type="EMBL" id="GG663364">
    <property type="protein sequence ID" value="EEH09659.1"/>
    <property type="molecule type" value="Genomic_DNA"/>
</dbReference>
<evidence type="ECO:0000259" key="2">
    <source>
        <dbReference type="PROSITE" id="PS50090"/>
    </source>
</evidence>
<feature type="compositionally biased region" description="Low complexity" evidence="1">
    <location>
        <begin position="384"/>
        <end position="402"/>
    </location>
</feature>
<dbReference type="PROSITE" id="PS50090">
    <property type="entry name" value="MYB_LIKE"/>
    <property type="match status" value="1"/>
</dbReference>
<evidence type="ECO:0000313" key="4">
    <source>
        <dbReference type="Proteomes" id="UP000001631"/>
    </source>
</evidence>
<feature type="region of interest" description="Disordered" evidence="1">
    <location>
        <begin position="439"/>
        <end position="476"/>
    </location>
</feature>
<accession>C0NEI8</accession>
<evidence type="ECO:0000256" key="1">
    <source>
        <dbReference type="SAM" id="MobiDB-lite"/>
    </source>
</evidence>
<dbReference type="CDD" id="cd00167">
    <property type="entry name" value="SANT"/>
    <property type="match status" value="1"/>
</dbReference>
<feature type="compositionally biased region" description="Basic and acidic residues" evidence="1">
    <location>
        <begin position="449"/>
        <end position="460"/>
    </location>
</feature>
<dbReference type="InterPro" id="IPR001005">
    <property type="entry name" value="SANT/Myb"/>
</dbReference>
<evidence type="ECO:0000313" key="3">
    <source>
        <dbReference type="EMBL" id="EEH09659.1"/>
    </source>
</evidence>
<reference evidence="3" key="1">
    <citation type="submission" date="2009-02" db="EMBL/GenBank/DDBJ databases">
        <title>The Genome Sequence of Ajellomyces capsulatus strain G186AR.</title>
        <authorList>
            <consortium name="The Broad Institute Genome Sequencing Platform"/>
            <person name="Champion M."/>
            <person name="Cuomo C."/>
            <person name="Ma L.-J."/>
            <person name="Henn M.R."/>
            <person name="Sil A."/>
            <person name="Goldman B."/>
            <person name="Young S.K."/>
            <person name="Kodira C.D."/>
            <person name="Zeng Q."/>
            <person name="Koehrsen M."/>
            <person name="Alvarado L."/>
            <person name="Berlin A."/>
            <person name="Borenstein D."/>
            <person name="Chen Z."/>
            <person name="Engels R."/>
            <person name="Freedman E."/>
            <person name="Gellesch M."/>
            <person name="Goldberg J."/>
            <person name="Griggs A."/>
            <person name="Gujja S."/>
            <person name="Heiman D."/>
            <person name="Hepburn T."/>
            <person name="Howarth C."/>
            <person name="Jen D."/>
            <person name="Larson L."/>
            <person name="Lewis B."/>
            <person name="Mehta T."/>
            <person name="Park D."/>
            <person name="Pearson M."/>
            <person name="Roberts A."/>
            <person name="Saif S."/>
            <person name="Shea T."/>
            <person name="Shenoy N."/>
            <person name="Sisk P."/>
            <person name="Stolte C."/>
            <person name="Sykes S."/>
            <person name="Walk T."/>
            <person name="White J."/>
            <person name="Yandava C."/>
            <person name="Klein B."/>
            <person name="McEwen J.G."/>
            <person name="Puccia R."/>
            <person name="Goldman G.H."/>
            <person name="Felipe M.S."/>
            <person name="Nino-Vega G."/>
            <person name="San-Blas G."/>
            <person name="Taylor J."/>
            <person name="Mendoza L."/>
            <person name="Galagan J."/>
            <person name="Nusbaum C."/>
            <person name="Birren B."/>
        </authorList>
    </citation>
    <scope>NUCLEOTIDE SEQUENCE</scope>
    <source>
        <strain evidence="3">G186AR</strain>
    </source>
</reference>
<feature type="region of interest" description="Disordered" evidence="1">
    <location>
        <begin position="213"/>
        <end position="234"/>
    </location>
</feature>
<dbReference type="AlphaFoldDB" id="C0NEI8"/>
<organism evidence="3 4">
    <name type="scientific">Ajellomyces capsulatus (strain G186AR / H82 / ATCC MYA-2454 / RMSCC 2432)</name>
    <name type="common">Darling's disease fungus</name>
    <name type="synonym">Histoplasma capsulatum</name>
    <dbReference type="NCBI Taxonomy" id="447093"/>
    <lineage>
        <taxon>Eukaryota</taxon>
        <taxon>Fungi</taxon>
        <taxon>Dikarya</taxon>
        <taxon>Ascomycota</taxon>
        <taxon>Pezizomycotina</taxon>
        <taxon>Eurotiomycetes</taxon>
        <taxon>Eurotiomycetidae</taxon>
        <taxon>Onygenales</taxon>
        <taxon>Ajellomycetaceae</taxon>
        <taxon>Histoplasma</taxon>
    </lineage>
</organism>